<dbReference type="AlphaFoldDB" id="A0AAD7EKG4"/>
<protein>
    <submittedName>
        <fullName evidence="2">Uncharacterized protein</fullName>
    </submittedName>
</protein>
<feature type="region of interest" description="Disordered" evidence="1">
    <location>
        <begin position="1"/>
        <end position="136"/>
    </location>
</feature>
<evidence type="ECO:0000313" key="2">
    <source>
        <dbReference type="EMBL" id="KAJ7330256.1"/>
    </source>
</evidence>
<comment type="caution">
    <text evidence="2">The sequence shown here is derived from an EMBL/GenBank/DDBJ whole genome shotgun (WGS) entry which is preliminary data.</text>
</comment>
<organism evidence="2 3">
    <name type="scientific">Mycena albidolilacea</name>
    <dbReference type="NCBI Taxonomy" id="1033008"/>
    <lineage>
        <taxon>Eukaryota</taxon>
        <taxon>Fungi</taxon>
        <taxon>Dikarya</taxon>
        <taxon>Basidiomycota</taxon>
        <taxon>Agaricomycotina</taxon>
        <taxon>Agaricomycetes</taxon>
        <taxon>Agaricomycetidae</taxon>
        <taxon>Agaricales</taxon>
        <taxon>Marasmiineae</taxon>
        <taxon>Mycenaceae</taxon>
        <taxon>Mycena</taxon>
    </lineage>
</organism>
<name>A0AAD7EKG4_9AGAR</name>
<proteinExistence type="predicted"/>
<feature type="region of interest" description="Disordered" evidence="1">
    <location>
        <begin position="478"/>
        <end position="517"/>
    </location>
</feature>
<reference evidence="2" key="1">
    <citation type="submission" date="2023-03" db="EMBL/GenBank/DDBJ databases">
        <title>Massive genome expansion in bonnet fungi (Mycena s.s.) driven by repeated elements and novel gene families across ecological guilds.</title>
        <authorList>
            <consortium name="Lawrence Berkeley National Laboratory"/>
            <person name="Harder C.B."/>
            <person name="Miyauchi S."/>
            <person name="Viragh M."/>
            <person name="Kuo A."/>
            <person name="Thoen E."/>
            <person name="Andreopoulos B."/>
            <person name="Lu D."/>
            <person name="Skrede I."/>
            <person name="Drula E."/>
            <person name="Henrissat B."/>
            <person name="Morin E."/>
            <person name="Kohler A."/>
            <person name="Barry K."/>
            <person name="LaButti K."/>
            <person name="Morin E."/>
            <person name="Salamov A."/>
            <person name="Lipzen A."/>
            <person name="Mereny Z."/>
            <person name="Hegedus B."/>
            <person name="Baldrian P."/>
            <person name="Stursova M."/>
            <person name="Weitz H."/>
            <person name="Taylor A."/>
            <person name="Grigoriev I.V."/>
            <person name="Nagy L.G."/>
            <person name="Martin F."/>
            <person name="Kauserud H."/>
        </authorList>
    </citation>
    <scope>NUCLEOTIDE SEQUENCE</scope>
    <source>
        <strain evidence="2">CBHHK002</strain>
    </source>
</reference>
<evidence type="ECO:0000256" key="1">
    <source>
        <dbReference type="SAM" id="MobiDB-lite"/>
    </source>
</evidence>
<feature type="region of interest" description="Disordered" evidence="1">
    <location>
        <begin position="302"/>
        <end position="321"/>
    </location>
</feature>
<dbReference type="Proteomes" id="UP001218218">
    <property type="component" value="Unassembled WGS sequence"/>
</dbReference>
<accession>A0AAD7EKG4</accession>
<gene>
    <name evidence="2" type="ORF">DFH08DRAFT_966831</name>
</gene>
<dbReference type="EMBL" id="JARIHO010000037">
    <property type="protein sequence ID" value="KAJ7330256.1"/>
    <property type="molecule type" value="Genomic_DNA"/>
</dbReference>
<keyword evidence="3" id="KW-1185">Reference proteome</keyword>
<feature type="compositionally biased region" description="Basic residues" evidence="1">
    <location>
        <begin position="302"/>
        <end position="313"/>
    </location>
</feature>
<feature type="compositionally biased region" description="Pro residues" evidence="1">
    <location>
        <begin position="21"/>
        <end position="36"/>
    </location>
</feature>
<sequence length="535" mass="58070">MSEWQSAIVADDEDDWLRPINPAPNEPPQIPAPSSPPETAAPLVFRSHPHPAPSSPPGNRRPKSPPHHPRPQRPAPDSRPISPGRKQPPRSCLDPIPIPAPSSPPGNRRPRFPPHQPRPETAAPRLIPGIPAPSSPAPPLFPPRLGRPAIIPMPPHPHLAHPRRIIPPLHWPRPTPLLLPLALLTRPIPFVYFRPTPFKIPCSQLTFNSRSDFTARIKGRLCTSITLHLLRPPPLDAAPSPPTLLPPPLLPHRFDPSLCRHARHVPSRLAAASTLCAHPVWSPHSCRFPLLPQHLCPLRPLMRPRPHPRRHPRSVPPRPHAPLAPNSVIPVLGAVSVVPGSFYRVFFLVRPTTPPRLPSLHLPCRLPHVSPSVPRVHPPRTACYSLVRPSHYVAAVRPPHDAYLHSPCSLLSAALTTAATRTPIFSPPTWATSQLHASSAPPLHLPAAPLRACTTSTSPRYSPPYTWGPPVAYTSPAPVDPVDPSSGVGLGGHPFTPPRDAAPKSVFPAPSSPHSRNRTIALTNGVLGCGSIVNL</sequence>
<evidence type="ECO:0000313" key="3">
    <source>
        <dbReference type="Proteomes" id="UP001218218"/>
    </source>
</evidence>
<feature type="compositionally biased region" description="Basic residues" evidence="1">
    <location>
        <begin position="60"/>
        <end position="71"/>
    </location>
</feature>